<organism evidence="2 3">
    <name type="scientific">Pleurodeles waltl</name>
    <name type="common">Iberian ribbed newt</name>
    <dbReference type="NCBI Taxonomy" id="8319"/>
    <lineage>
        <taxon>Eukaryota</taxon>
        <taxon>Metazoa</taxon>
        <taxon>Chordata</taxon>
        <taxon>Craniata</taxon>
        <taxon>Vertebrata</taxon>
        <taxon>Euteleostomi</taxon>
        <taxon>Amphibia</taxon>
        <taxon>Batrachia</taxon>
        <taxon>Caudata</taxon>
        <taxon>Salamandroidea</taxon>
        <taxon>Salamandridae</taxon>
        <taxon>Pleurodelinae</taxon>
        <taxon>Pleurodeles</taxon>
    </lineage>
</organism>
<protein>
    <submittedName>
        <fullName evidence="2">Uncharacterized protein</fullName>
    </submittedName>
</protein>
<feature type="region of interest" description="Disordered" evidence="1">
    <location>
        <begin position="1"/>
        <end position="20"/>
    </location>
</feature>
<gene>
    <name evidence="2" type="ORF">NDU88_000374</name>
</gene>
<dbReference type="AlphaFoldDB" id="A0AAV7S6S8"/>
<reference evidence="2" key="1">
    <citation type="journal article" date="2022" name="bioRxiv">
        <title>Sequencing and chromosome-scale assembly of the giantPleurodeles waltlgenome.</title>
        <authorList>
            <person name="Brown T."/>
            <person name="Elewa A."/>
            <person name="Iarovenko S."/>
            <person name="Subramanian E."/>
            <person name="Araus A.J."/>
            <person name="Petzold A."/>
            <person name="Susuki M."/>
            <person name="Suzuki K.-i.T."/>
            <person name="Hayashi T."/>
            <person name="Toyoda A."/>
            <person name="Oliveira C."/>
            <person name="Osipova E."/>
            <person name="Leigh N.D."/>
            <person name="Simon A."/>
            <person name="Yun M.H."/>
        </authorList>
    </citation>
    <scope>NUCLEOTIDE SEQUENCE</scope>
    <source>
        <strain evidence="2">20211129_DDA</strain>
        <tissue evidence="2">Liver</tissue>
    </source>
</reference>
<dbReference type="Proteomes" id="UP001066276">
    <property type="component" value="Chromosome 4_2"/>
</dbReference>
<dbReference type="EMBL" id="JANPWB010000008">
    <property type="protein sequence ID" value="KAJ1159870.1"/>
    <property type="molecule type" value="Genomic_DNA"/>
</dbReference>
<evidence type="ECO:0000313" key="3">
    <source>
        <dbReference type="Proteomes" id="UP001066276"/>
    </source>
</evidence>
<comment type="caution">
    <text evidence="2">The sequence shown here is derived from an EMBL/GenBank/DDBJ whole genome shotgun (WGS) entry which is preliminary data.</text>
</comment>
<name>A0AAV7S6S8_PLEWA</name>
<keyword evidence="3" id="KW-1185">Reference proteome</keyword>
<evidence type="ECO:0000313" key="2">
    <source>
        <dbReference type="EMBL" id="KAJ1159870.1"/>
    </source>
</evidence>
<sequence length="165" mass="18084">MDRAPQYQSHRSRNPLVVPQSLLPSEASSAVNSLSSGIKEYPLFPEHVARSTSQIETQINAPESLLNAQQIKQECGSGEDEVGPAQATEVIGDLPPTSLEVITMAGPPQTAQQISSRSELEERFEFLNENTLDTILAEIRHLKSTQAQEINLIHERLTKIAGTLT</sequence>
<proteinExistence type="predicted"/>
<evidence type="ECO:0000256" key="1">
    <source>
        <dbReference type="SAM" id="MobiDB-lite"/>
    </source>
</evidence>
<accession>A0AAV7S6S8</accession>